<dbReference type="Gene3D" id="3.30.300.30">
    <property type="match status" value="1"/>
</dbReference>
<feature type="domain" description="AMP-binding enzyme C-terminal" evidence="2">
    <location>
        <begin position="375"/>
        <end position="443"/>
    </location>
</feature>
<dbReference type="PANTHER" id="PTHR43767:SF1">
    <property type="entry name" value="NONRIBOSOMAL PEPTIDE SYNTHASE PES1 (EUROFUNG)-RELATED"/>
    <property type="match status" value="1"/>
</dbReference>
<dbReference type="CDD" id="cd04433">
    <property type="entry name" value="AFD_class_I"/>
    <property type="match status" value="1"/>
</dbReference>
<keyword evidence="3" id="KW-0436">Ligase</keyword>
<dbReference type="PROSITE" id="PS00455">
    <property type="entry name" value="AMP_BINDING"/>
    <property type="match status" value="1"/>
</dbReference>
<dbReference type="Pfam" id="PF00501">
    <property type="entry name" value="AMP-binding"/>
    <property type="match status" value="1"/>
</dbReference>
<dbReference type="EMBL" id="BAAANL010000005">
    <property type="protein sequence ID" value="GAA1867673.1"/>
    <property type="molecule type" value="Genomic_DNA"/>
</dbReference>
<name>A0ABN2NFW3_9MICO</name>
<proteinExistence type="predicted"/>
<dbReference type="InterPro" id="IPR000873">
    <property type="entry name" value="AMP-dep_synth/lig_dom"/>
</dbReference>
<evidence type="ECO:0000259" key="1">
    <source>
        <dbReference type="Pfam" id="PF00501"/>
    </source>
</evidence>
<dbReference type="Proteomes" id="UP001501094">
    <property type="component" value="Unassembled WGS sequence"/>
</dbReference>
<gene>
    <name evidence="3" type="ORF">GCM10009751_27530</name>
</gene>
<dbReference type="PANTHER" id="PTHR43767">
    <property type="entry name" value="LONG-CHAIN-FATTY-ACID--COA LIGASE"/>
    <property type="match status" value="1"/>
</dbReference>
<sequence length="456" mass="50293">MEPNKELTHMIDTYLQRLTVWPSQDAIIDETGSTTYLTLLGDISRIGDALRDAGIGSGAVVAVEAPHSAQAAAALLALAELHAICVPMTRLPEAKRTEFLEVGEVEWIVRIPDDLTSDPTVSRTGVTASHPLYDQLRDKALPGLVLFSSGTTGRSKASVLDLNRIVERYQGNRPAQRILSFLNLDHIGGINTLLHTLGHGGTVVTVPDRTPDEVLATVQRHRVNVLPTTPTFLTMLLISGAIENYDLSSLTHITYGTEPMPQQTLERLSRALPEVRLKQTYGLSELGILATRSKSDDSLWVKLGGEGFDYKIVDDVLWIRSEMAMLGYLNAEAPFDEDGYFNTQDSVRVDGEYLQILGRRSEIINVGGEKVYPNEVESVLLELDNVIDVTVSGLPNPVTGQVVQAALHLADDEDLRTLRRRIDAHCRNRLEPYKVPAKISITQGAHHSERFKKVRA</sequence>
<dbReference type="SUPFAM" id="SSF56801">
    <property type="entry name" value="Acetyl-CoA synthetase-like"/>
    <property type="match status" value="1"/>
</dbReference>
<dbReference type="InterPro" id="IPR025110">
    <property type="entry name" value="AMP-bd_C"/>
</dbReference>
<dbReference type="InterPro" id="IPR045851">
    <property type="entry name" value="AMP-bd_C_sf"/>
</dbReference>
<reference evidence="3 4" key="1">
    <citation type="journal article" date="2019" name="Int. J. Syst. Evol. Microbiol.">
        <title>The Global Catalogue of Microorganisms (GCM) 10K type strain sequencing project: providing services to taxonomists for standard genome sequencing and annotation.</title>
        <authorList>
            <consortium name="The Broad Institute Genomics Platform"/>
            <consortium name="The Broad Institute Genome Sequencing Center for Infectious Disease"/>
            <person name="Wu L."/>
            <person name="Ma J."/>
        </authorList>
    </citation>
    <scope>NUCLEOTIDE SEQUENCE [LARGE SCALE GENOMIC DNA]</scope>
    <source>
        <strain evidence="3 4">JCM 14326</strain>
    </source>
</reference>
<evidence type="ECO:0000313" key="3">
    <source>
        <dbReference type="EMBL" id="GAA1867673.1"/>
    </source>
</evidence>
<dbReference type="RefSeq" id="WP_344103833.1">
    <property type="nucleotide sequence ID" value="NZ_BAAANL010000005.1"/>
</dbReference>
<comment type="caution">
    <text evidence="3">The sequence shown here is derived from an EMBL/GenBank/DDBJ whole genome shotgun (WGS) entry which is preliminary data.</text>
</comment>
<organism evidence="3 4">
    <name type="scientific">Myceligenerans crystallogenes</name>
    <dbReference type="NCBI Taxonomy" id="316335"/>
    <lineage>
        <taxon>Bacteria</taxon>
        <taxon>Bacillati</taxon>
        <taxon>Actinomycetota</taxon>
        <taxon>Actinomycetes</taxon>
        <taxon>Micrococcales</taxon>
        <taxon>Promicromonosporaceae</taxon>
        <taxon>Myceligenerans</taxon>
    </lineage>
</organism>
<evidence type="ECO:0000313" key="4">
    <source>
        <dbReference type="Proteomes" id="UP001501094"/>
    </source>
</evidence>
<feature type="domain" description="AMP-dependent synthetase/ligase" evidence="1">
    <location>
        <begin position="19"/>
        <end position="328"/>
    </location>
</feature>
<evidence type="ECO:0000259" key="2">
    <source>
        <dbReference type="Pfam" id="PF13193"/>
    </source>
</evidence>
<dbReference type="Gene3D" id="3.40.50.12780">
    <property type="entry name" value="N-terminal domain of ligase-like"/>
    <property type="match status" value="1"/>
</dbReference>
<keyword evidence="4" id="KW-1185">Reference proteome</keyword>
<dbReference type="InterPro" id="IPR050237">
    <property type="entry name" value="ATP-dep_AMP-bd_enzyme"/>
</dbReference>
<dbReference type="GO" id="GO:0016874">
    <property type="term" value="F:ligase activity"/>
    <property type="evidence" value="ECO:0007669"/>
    <property type="project" value="UniProtKB-KW"/>
</dbReference>
<protein>
    <submittedName>
        <fullName evidence="3">Fatty acid--CoA ligase family protein</fullName>
    </submittedName>
</protein>
<accession>A0ABN2NFW3</accession>
<dbReference type="Pfam" id="PF13193">
    <property type="entry name" value="AMP-binding_C"/>
    <property type="match status" value="1"/>
</dbReference>
<dbReference type="InterPro" id="IPR020845">
    <property type="entry name" value="AMP-binding_CS"/>
</dbReference>
<dbReference type="InterPro" id="IPR042099">
    <property type="entry name" value="ANL_N_sf"/>
</dbReference>